<feature type="coiled-coil region" evidence="1">
    <location>
        <begin position="37"/>
        <end position="120"/>
    </location>
</feature>
<feature type="non-terminal residue" evidence="3">
    <location>
        <position position="1"/>
    </location>
</feature>
<organism evidence="3 4">
    <name type="scientific">Obba rivulosa</name>
    <dbReference type="NCBI Taxonomy" id="1052685"/>
    <lineage>
        <taxon>Eukaryota</taxon>
        <taxon>Fungi</taxon>
        <taxon>Dikarya</taxon>
        <taxon>Basidiomycota</taxon>
        <taxon>Agaricomycotina</taxon>
        <taxon>Agaricomycetes</taxon>
        <taxon>Polyporales</taxon>
        <taxon>Gelatoporiaceae</taxon>
        <taxon>Obba</taxon>
    </lineage>
</organism>
<feature type="region of interest" description="Disordered" evidence="2">
    <location>
        <begin position="171"/>
        <end position="224"/>
    </location>
</feature>
<protein>
    <submittedName>
        <fullName evidence="3">Uncharacterized protein</fullName>
    </submittedName>
</protein>
<reference evidence="3 4" key="1">
    <citation type="submission" date="2016-07" db="EMBL/GenBank/DDBJ databases">
        <title>Draft genome of the white-rot fungus Obba rivulosa 3A-2.</title>
        <authorList>
            <consortium name="DOE Joint Genome Institute"/>
            <person name="Miettinen O."/>
            <person name="Riley R."/>
            <person name="Acob R."/>
            <person name="Barry K."/>
            <person name="Cullen D."/>
            <person name="De Vries R."/>
            <person name="Hainaut M."/>
            <person name="Hatakka A."/>
            <person name="Henrissat B."/>
            <person name="Hilden K."/>
            <person name="Kuo R."/>
            <person name="Labutti K."/>
            <person name="Lipzen A."/>
            <person name="Makela M.R."/>
            <person name="Sandor L."/>
            <person name="Spatafora J.W."/>
            <person name="Grigoriev I.V."/>
            <person name="Hibbett D.S."/>
        </authorList>
    </citation>
    <scope>NUCLEOTIDE SEQUENCE [LARGE SCALE GENOMIC DNA]</scope>
    <source>
        <strain evidence="3 4">3A-2</strain>
    </source>
</reference>
<name>A0A8E2J373_9APHY</name>
<feature type="region of interest" description="Disordered" evidence="2">
    <location>
        <begin position="347"/>
        <end position="394"/>
    </location>
</feature>
<accession>A0A8E2J373</accession>
<dbReference type="OrthoDB" id="2505754at2759"/>
<evidence type="ECO:0000313" key="3">
    <source>
        <dbReference type="EMBL" id="OCH93711.1"/>
    </source>
</evidence>
<sequence>SIDLTLELEHQLEREEPFSPQKERPQSLDTNVLASIVTQLRMSLDEVAKERDGLKEALAAAAEQEADMKEALDNVTERCTQMEAELKAARDKNQEDEDAITMLRSKVEESRRALMRLQTESRRMSQVSNLALDLNNPSSRRTSFTPLTGSPAGRLGHRRISSVSDSAYVLSPPSFGGDSQWPTSPPPEGQAARSTSRQSKRMSGIWGLGSGRPPVVERSPSPDPSLVEALRKELETVKVQLEETRHELSEAQEAKEASEMCARALRTFIADNSIGVEPVAGRPASISQESDTKKASATPGRWGFKLWTSEISGSAPTPVSSPVVGGNATGASPVAGAPLSRKLGGLFGGRGSFSSTTSSLRPPGPMVHQEPMCNGSDTSSLADSMAEPISPASE</sequence>
<feature type="compositionally biased region" description="Basic and acidic residues" evidence="2">
    <location>
        <begin position="7"/>
        <end position="26"/>
    </location>
</feature>
<feature type="region of interest" description="Disordered" evidence="2">
    <location>
        <begin position="134"/>
        <end position="157"/>
    </location>
</feature>
<evidence type="ECO:0000313" key="4">
    <source>
        <dbReference type="Proteomes" id="UP000250043"/>
    </source>
</evidence>
<dbReference type="AlphaFoldDB" id="A0A8E2J373"/>
<dbReference type="Proteomes" id="UP000250043">
    <property type="component" value="Unassembled WGS sequence"/>
</dbReference>
<gene>
    <name evidence="3" type="ORF">OBBRIDRAFT_714539</name>
</gene>
<dbReference type="EMBL" id="KV722352">
    <property type="protein sequence ID" value="OCH93711.1"/>
    <property type="molecule type" value="Genomic_DNA"/>
</dbReference>
<feature type="region of interest" description="Disordered" evidence="2">
    <location>
        <begin position="1"/>
        <end position="27"/>
    </location>
</feature>
<feature type="coiled-coil region" evidence="1">
    <location>
        <begin position="227"/>
        <end position="254"/>
    </location>
</feature>
<feature type="compositionally biased region" description="Low complexity" evidence="2">
    <location>
        <begin position="352"/>
        <end position="361"/>
    </location>
</feature>
<evidence type="ECO:0000256" key="2">
    <source>
        <dbReference type="SAM" id="MobiDB-lite"/>
    </source>
</evidence>
<feature type="compositionally biased region" description="Polar residues" evidence="2">
    <location>
        <begin position="134"/>
        <end position="148"/>
    </location>
</feature>
<keyword evidence="4" id="KW-1185">Reference proteome</keyword>
<keyword evidence="1" id="KW-0175">Coiled coil</keyword>
<proteinExistence type="predicted"/>
<evidence type="ECO:0000256" key="1">
    <source>
        <dbReference type="SAM" id="Coils"/>
    </source>
</evidence>
<feature type="non-terminal residue" evidence="3">
    <location>
        <position position="394"/>
    </location>
</feature>